<sequence>MTTILIEPARNDDIFDLDFQSEVDVDLLPHGSQPTDNCATSPCATATCFTVSCNQCCAASDWKSGC</sequence>
<proteinExistence type="predicted"/>
<evidence type="ECO:0000313" key="1">
    <source>
        <dbReference type="EMBL" id="SDK94887.1"/>
    </source>
</evidence>
<keyword evidence="2" id="KW-1185">Reference proteome</keyword>
<dbReference type="EMBL" id="FNGF01000002">
    <property type="protein sequence ID" value="SDK94887.1"/>
    <property type="molecule type" value="Genomic_DNA"/>
</dbReference>
<dbReference type="AlphaFoldDB" id="A0A1G9G2U0"/>
<organism evidence="1 2">
    <name type="scientific">Glycomyces sambucus</name>
    <dbReference type="NCBI Taxonomy" id="380244"/>
    <lineage>
        <taxon>Bacteria</taxon>
        <taxon>Bacillati</taxon>
        <taxon>Actinomycetota</taxon>
        <taxon>Actinomycetes</taxon>
        <taxon>Glycomycetales</taxon>
        <taxon>Glycomycetaceae</taxon>
        <taxon>Glycomyces</taxon>
    </lineage>
</organism>
<accession>A0A1G9G2U0</accession>
<name>A0A1G9G2U0_9ACTN</name>
<dbReference type="Proteomes" id="UP000198662">
    <property type="component" value="Unassembled WGS sequence"/>
</dbReference>
<dbReference type="RefSeq" id="WP_091047507.1">
    <property type="nucleotide sequence ID" value="NZ_FNGF01000002.1"/>
</dbReference>
<gene>
    <name evidence="1" type="ORF">SAMN05216298_2174</name>
</gene>
<evidence type="ECO:0000313" key="2">
    <source>
        <dbReference type="Proteomes" id="UP000198662"/>
    </source>
</evidence>
<protein>
    <submittedName>
        <fullName evidence="1">Uncharacterized protein</fullName>
    </submittedName>
</protein>
<reference evidence="2" key="1">
    <citation type="submission" date="2016-10" db="EMBL/GenBank/DDBJ databases">
        <authorList>
            <person name="Varghese N."/>
            <person name="Submissions S."/>
        </authorList>
    </citation>
    <scope>NUCLEOTIDE SEQUENCE [LARGE SCALE GENOMIC DNA]</scope>
    <source>
        <strain evidence="2">CGMCC 4.3147</strain>
    </source>
</reference>
<dbReference type="STRING" id="380244.SAMN05216298_2174"/>